<dbReference type="AlphaFoldDB" id="A0A291E1B4"/>
<organism evidence="1 3">
    <name type="scientific">Cedecea neteri</name>
    <dbReference type="NCBI Taxonomy" id="158822"/>
    <lineage>
        <taxon>Bacteria</taxon>
        <taxon>Pseudomonadati</taxon>
        <taxon>Pseudomonadota</taxon>
        <taxon>Gammaproteobacteria</taxon>
        <taxon>Enterobacterales</taxon>
        <taxon>Enterobacteriaceae</taxon>
        <taxon>Cedecea</taxon>
    </lineage>
</organism>
<evidence type="ECO:0000313" key="4">
    <source>
        <dbReference type="Proteomes" id="UP000251197"/>
    </source>
</evidence>
<protein>
    <submittedName>
        <fullName evidence="2">CRISPR type I-F/YPEST-associated protein Csy2</fullName>
    </submittedName>
    <submittedName>
        <fullName evidence="1">Type I-F CRISPR-associated protein Csy2</fullName>
    </submittedName>
</protein>
<reference evidence="2 4" key="2">
    <citation type="submission" date="2018-06" db="EMBL/GenBank/DDBJ databases">
        <authorList>
            <consortium name="Pathogen Informatics"/>
            <person name="Doyle S."/>
        </authorList>
    </citation>
    <scope>NUCLEOTIDE SEQUENCE [LARGE SCALE GENOMIC DNA]</scope>
    <source>
        <strain evidence="2 4">NCTC12120</strain>
    </source>
</reference>
<dbReference type="EMBL" id="UAVU01000003">
    <property type="protein sequence ID" value="SQA96995.1"/>
    <property type="molecule type" value="Genomic_DNA"/>
</dbReference>
<evidence type="ECO:0000313" key="1">
    <source>
        <dbReference type="EMBL" id="ATF93847.1"/>
    </source>
</evidence>
<name>A0A291E1B4_9ENTR</name>
<sequence length="317" mass="35312">MSKLIVLHRLKVENANAIAGLTWGFPAITHFLGYTHALSRKLEASHGLTLSGCGVVCHSHQVHAHTSGRDYQFALTRNPLTREGKTAAFNEEGRMHMTVSLLLECHGEIANGDAGFRALEEHIETLCQTQKLAGGSITGMRNVRVHALTAAKDIWREVRYSLMPGFALLDRSSLLEAHFQQLQQQQPDADKLDAWLDFAALKMKSDESGNWQYQPKPGAGGYLVPLMTGWQRISPLYDAGTVANVRDAESPFCFAEAVYGVGEWRGMHRIATPEDAFWRYRTTETGYYCCGPLVQEDDDLDTDAELEADEPIIFDDI</sequence>
<dbReference type="InterPro" id="IPR013398">
    <property type="entry name" value="CRISPR-assoc_prot_Csy2"/>
</dbReference>
<dbReference type="RefSeq" id="WP_061275476.1">
    <property type="nucleotide sequence ID" value="NZ_CP023525.1"/>
</dbReference>
<evidence type="ECO:0000313" key="2">
    <source>
        <dbReference type="EMBL" id="SQA96995.1"/>
    </source>
</evidence>
<dbReference type="Proteomes" id="UP000251197">
    <property type="component" value="Unassembled WGS sequence"/>
</dbReference>
<evidence type="ECO:0000313" key="3">
    <source>
        <dbReference type="Proteomes" id="UP000217979"/>
    </source>
</evidence>
<dbReference type="CDD" id="cd09736">
    <property type="entry name" value="Csy2_I-F"/>
    <property type="match status" value="1"/>
</dbReference>
<dbReference type="Pfam" id="PF09614">
    <property type="entry name" value="Cas_Csy2"/>
    <property type="match status" value="1"/>
</dbReference>
<dbReference type="Proteomes" id="UP000217979">
    <property type="component" value="Chromosome"/>
</dbReference>
<dbReference type="NCBIfam" id="TIGR02565">
    <property type="entry name" value="cas_Csy2"/>
    <property type="match status" value="1"/>
</dbReference>
<accession>A0A291E1B4</accession>
<gene>
    <name evidence="1" type="primary">csy2</name>
    <name evidence="1" type="ORF">CO704_17940</name>
    <name evidence="2" type="ORF">NCTC12120_00803</name>
</gene>
<dbReference type="EMBL" id="CP023525">
    <property type="protein sequence ID" value="ATF93847.1"/>
    <property type="molecule type" value="Genomic_DNA"/>
</dbReference>
<proteinExistence type="predicted"/>
<reference evidence="1 3" key="1">
    <citation type="submission" date="2017-09" db="EMBL/GenBank/DDBJ databases">
        <title>FDA dAtabase for Regulatory Grade micrObial Sequences (FDA-ARGOS): Supporting development and validation of Infectious Disease Dx tests.</title>
        <authorList>
            <person name="Minogue T."/>
            <person name="Wolcott M."/>
            <person name="Wasieloski L."/>
            <person name="Aguilar W."/>
            <person name="Moore D."/>
            <person name="Tallon L."/>
            <person name="Sadzewicz L."/>
            <person name="Ott S."/>
            <person name="Zhao X."/>
            <person name="Nagaraj S."/>
            <person name="Vavikolanu K."/>
            <person name="Aluvathingal J."/>
            <person name="Nadendla S."/>
            <person name="Sichtig H."/>
        </authorList>
    </citation>
    <scope>NUCLEOTIDE SEQUENCE [LARGE SCALE GENOMIC DNA]</scope>
    <source>
        <strain evidence="1 3">FDAARGOS_392</strain>
    </source>
</reference>